<keyword evidence="8" id="KW-0119">Carbohydrate metabolism</keyword>
<dbReference type="EMBL" id="UXAU01000019">
    <property type="protein sequence ID" value="VDC23858.1"/>
    <property type="molecule type" value="Genomic_DNA"/>
</dbReference>
<evidence type="ECO:0000256" key="2">
    <source>
        <dbReference type="ARBA" id="ARBA00004736"/>
    </source>
</evidence>
<comment type="subunit">
    <text evidence="4">Homotrimer.</text>
</comment>
<dbReference type="CDD" id="cd00452">
    <property type="entry name" value="KDPG_aldolase"/>
    <property type="match status" value="1"/>
</dbReference>
<dbReference type="PROSITE" id="PS00160">
    <property type="entry name" value="ALDOLASE_KDPG_KHG_2"/>
    <property type="match status" value="1"/>
</dbReference>
<evidence type="ECO:0000256" key="7">
    <source>
        <dbReference type="ARBA" id="ARBA00023270"/>
    </source>
</evidence>
<dbReference type="SUPFAM" id="SSF51569">
    <property type="entry name" value="Aldolase"/>
    <property type="match status" value="1"/>
</dbReference>
<reference evidence="9 10" key="1">
    <citation type="submission" date="2018-11" db="EMBL/GenBank/DDBJ databases">
        <authorList>
            <person name="Criscuolo A."/>
        </authorList>
    </citation>
    <scope>NUCLEOTIDE SEQUENCE [LARGE SCALE GENOMIC DNA]</scope>
    <source>
        <strain evidence="9">AT11b</strain>
    </source>
</reference>
<keyword evidence="10" id="KW-1185">Reference proteome</keyword>
<accession>A0A3P5WQ78</accession>
<gene>
    <name evidence="9" type="primary">eda</name>
    <name evidence="9" type="ORF">PSET11_01300</name>
</gene>
<name>A0A3P5WQ78_9MICC</name>
<dbReference type="GO" id="GO:0008675">
    <property type="term" value="F:2-dehydro-3-deoxy-phosphogluconate aldolase activity"/>
    <property type="evidence" value="ECO:0007669"/>
    <property type="project" value="UniProtKB-EC"/>
</dbReference>
<evidence type="ECO:0000256" key="5">
    <source>
        <dbReference type="ARBA" id="ARBA00013063"/>
    </source>
</evidence>
<dbReference type="PANTHER" id="PTHR30246">
    <property type="entry name" value="2-KETO-3-DEOXY-6-PHOSPHOGLUCONATE ALDOLASE"/>
    <property type="match status" value="1"/>
</dbReference>
<evidence type="ECO:0000256" key="1">
    <source>
        <dbReference type="ARBA" id="ARBA00000654"/>
    </source>
</evidence>
<dbReference type="PANTHER" id="PTHR30246:SF1">
    <property type="entry name" value="2-DEHYDRO-3-DEOXY-6-PHOSPHOGALACTONATE ALDOLASE-RELATED"/>
    <property type="match status" value="1"/>
</dbReference>
<organism evidence="9 10">
    <name type="scientific">Arthrobacter ulcerisalmonis</name>
    <dbReference type="NCBI Taxonomy" id="2483813"/>
    <lineage>
        <taxon>Bacteria</taxon>
        <taxon>Bacillati</taxon>
        <taxon>Actinomycetota</taxon>
        <taxon>Actinomycetes</taxon>
        <taxon>Micrococcales</taxon>
        <taxon>Micrococcaceae</taxon>
        <taxon>Arthrobacter</taxon>
    </lineage>
</organism>
<dbReference type="NCBIfam" id="TIGR01182">
    <property type="entry name" value="eda"/>
    <property type="match status" value="1"/>
</dbReference>
<dbReference type="EC" id="4.1.2.14" evidence="5"/>
<sequence>MSTIMADASGVLKLSPVIPVVTIEDPADAVPLARALLAGGIGVIELTLRTPTALTSMRLIADEVPDIVVGAGTILTPGQADGAVAAGAQFLVSPGATPALLTAMNSLEVPVLPGVATVGEVLMVLDHGLTAMKFFPAGPAGGPAYLAAISALIPHVTFCPTGGISLATAHDYLRLVNVSCVGGSWLTPADAVVAKDWTRVEELAAGAAALG</sequence>
<dbReference type="InterPro" id="IPR031338">
    <property type="entry name" value="KDPG/KHG_AS_2"/>
</dbReference>
<evidence type="ECO:0000256" key="6">
    <source>
        <dbReference type="ARBA" id="ARBA00023239"/>
    </source>
</evidence>
<evidence type="ECO:0000313" key="9">
    <source>
        <dbReference type="EMBL" id="VDC23858.1"/>
    </source>
</evidence>
<evidence type="ECO:0000313" key="10">
    <source>
        <dbReference type="Proteomes" id="UP000280861"/>
    </source>
</evidence>
<evidence type="ECO:0000256" key="8">
    <source>
        <dbReference type="ARBA" id="ARBA00023277"/>
    </source>
</evidence>
<comment type="catalytic activity">
    <reaction evidence="1">
        <text>2-dehydro-3-deoxy-6-phospho-D-gluconate = D-glyceraldehyde 3-phosphate + pyruvate</text>
        <dbReference type="Rhea" id="RHEA:17089"/>
        <dbReference type="ChEBI" id="CHEBI:15361"/>
        <dbReference type="ChEBI" id="CHEBI:57569"/>
        <dbReference type="ChEBI" id="CHEBI:59776"/>
        <dbReference type="EC" id="4.1.2.14"/>
    </reaction>
</comment>
<proteinExistence type="inferred from homology"/>
<comment type="similarity">
    <text evidence="3">Belongs to the KHG/KDPG aldolase family.</text>
</comment>
<protein>
    <recommendedName>
        <fullName evidence="5">2-dehydro-3-deoxy-phosphogluconate aldolase</fullName>
        <ecNumber evidence="5">4.1.2.14</ecNumber>
    </recommendedName>
</protein>
<evidence type="ECO:0000256" key="3">
    <source>
        <dbReference type="ARBA" id="ARBA00006906"/>
    </source>
</evidence>
<dbReference type="Proteomes" id="UP000280861">
    <property type="component" value="Unassembled WGS sequence"/>
</dbReference>
<dbReference type="Gene3D" id="3.20.20.70">
    <property type="entry name" value="Aldolase class I"/>
    <property type="match status" value="1"/>
</dbReference>
<dbReference type="NCBIfam" id="NF004325">
    <property type="entry name" value="PRK05718.1"/>
    <property type="match status" value="1"/>
</dbReference>
<dbReference type="AlphaFoldDB" id="A0A3P5WQ78"/>
<dbReference type="PROSITE" id="PS00159">
    <property type="entry name" value="ALDOLASE_KDPG_KHG_1"/>
    <property type="match status" value="1"/>
</dbReference>
<dbReference type="InterPro" id="IPR031337">
    <property type="entry name" value="KDPG/KHG_AS_1"/>
</dbReference>
<dbReference type="InterPro" id="IPR013785">
    <property type="entry name" value="Aldolase_TIM"/>
</dbReference>
<evidence type="ECO:0000256" key="4">
    <source>
        <dbReference type="ARBA" id="ARBA00011233"/>
    </source>
</evidence>
<keyword evidence="7" id="KW-0704">Schiff base</keyword>
<comment type="pathway">
    <text evidence="2">Carbohydrate acid metabolism; 2-dehydro-3-deoxy-D-gluconate degradation; D-glyceraldehyde 3-phosphate and pyruvate from 2-dehydro-3-deoxy-D-gluconate: step 2/2.</text>
</comment>
<dbReference type="Pfam" id="PF01081">
    <property type="entry name" value="Aldolase"/>
    <property type="match status" value="1"/>
</dbReference>
<dbReference type="InterPro" id="IPR000887">
    <property type="entry name" value="Aldlse_KDPG_KHG"/>
</dbReference>
<keyword evidence="6" id="KW-0456">Lyase</keyword>